<keyword evidence="2" id="KW-1185">Reference proteome</keyword>
<protein>
    <recommendedName>
        <fullName evidence="3">ATP-binding protein</fullName>
    </recommendedName>
</protein>
<evidence type="ECO:0000313" key="2">
    <source>
        <dbReference type="Proteomes" id="UP001597063"/>
    </source>
</evidence>
<organism evidence="1 2">
    <name type="scientific">Actinomadura fibrosa</name>
    <dbReference type="NCBI Taxonomy" id="111802"/>
    <lineage>
        <taxon>Bacteria</taxon>
        <taxon>Bacillati</taxon>
        <taxon>Actinomycetota</taxon>
        <taxon>Actinomycetes</taxon>
        <taxon>Streptosporangiales</taxon>
        <taxon>Thermomonosporaceae</taxon>
        <taxon>Actinomadura</taxon>
    </lineage>
</organism>
<dbReference type="EMBL" id="JBHTGP010000013">
    <property type="protein sequence ID" value="MFD0687596.1"/>
    <property type="molecule type" value="Genomic_DNA"/>
</dbReference>
<sequence length="78" mass="8425">MLVILDEACGIPEQLWTAVEAITTTNTCRILTIGNPDDPATEFGNVCRPGGRWKLALLAAAVVLLAVHGRPDSPDWLR</sequence>
<reference evidence="2" key="1">
    <citation type="journal article" date="2019" name="Int. J. Syst. Evol. Microbiol.">
        <title>The Global Catalogue of Microorganisms (GCM) 10K type strain sequencing project: providing services to taxonomists for standard genome sequencing and annotation.</title>
        <authorList>
            <consortium name="The Broad Institute Genomics Platform"/>
            <consortium name="The Broad Institute Genome Sequencing Center for Infectious Disease"/>
            <person name="Wu L."/>
            <person name="Ma J."/>
        </authorList>
    </citation>
    <scope>NUCLEOTIDE SEQUENCE [LARGE SCALE GENOMIC DNA]</scope>
    <source>
        <strain evidence="2">JCM 9371</strain>
    </source>
</reference>
<accession>A0ABW2XTH8</accession>
<dbReference type="RefSeq" id="WP_131756890.1">
    <property type="nucleotide sequence ID" value="NZ_CAACUY010000022.1"/>
</dbReference>
<name>A0ABW2XTH8_9ACTN</name>
<evidence type="ECO:0008006" key="3">
    <source>
        <dbReference type="Google" id="ProtNLM"/>
    </source>
</evidence>
<gene>
    <name evidence="1" type="ORF">ACFQZM_24080</name>
</gene>
<evidence type="ECO:0000313" key="1">
    <source>
        <dbReference type="EMBL" id="MFD0687596.1"/>
    </source>
</evidence>
<comment type="caution">
    <text evidence="1">The sequence shown here is derived from an EMBL/GenBank/DDBJ whole genome shotgun (WGS) entry which is preliminary data.</text>
</comment>
<dbReference type="Proteomes" id="UP001597063">
    <property type="component" value="Unassembled WGS sequence"/>
</dbReference>
<proteinExistence type="predicted"/>